<feature type="compositionally biased region" description="Acidic residues" evidence="2">
    <location>
        <begin position="557"/>
        <end position="571"/>
    </location>
</feature>
<keyword evidence="1" id="KW-0853">WD repeat</keyword>
<feature type="repeat" description="WD" evidence="1">
    <location>
        <begin position="1006"/>
        <end position="1037"/>
    </location>
</feature>
<protein>
    <submittedName>
        <fullName evidence="3">Uncharacterized protein</fullName>
    </submittedName>
</protein>
<dbReference type="EMBL" id="BEGY01000036">
    <property type="protein sequence ID" value="GAX78878.1"/>
    <property type="molecule type" value="Genomic_DNA"/>
</dbReference>
<dbReference type="Gene3D" id="2.130.10.10">
    <property type="entry name" value="YVTN repeat-like/Quinoprotein amine dehydrogenase"/>
    <property type="match status" value="1"/>
</dbReference>
<dbReference type="InterPro" id="IPR036322">
    <property type="entry name" value="WD40_repeat_dom_sf"/>
</dbReference>
<dbReference type="SUPFAM" id="SSF50978">
    <property type="entry name" value="WD40 repeat-like"/>
    <property type="match status" value="1"/>
</dbReference>
<evidence type="ECO:0000256" key="2">
    <source>
        <dbReference type="SAM" id="MobiDB-lite"/>
    </source>
</evidence>
<comment type="caution">
    <text evidence="3">The sequence shown here is derived from an EMBL/GenBank/DDBJ whole genome shotgun (WGS) entry which is preliminary data.</text>
</comment>
<feature type="compositionally biased region" description="Polar residues" evidence="2">
    <location>
        <begin position="516"/>
        <end position="525"/>
    </location>
</feature>
<dbReference type="InterPro" id="IPR001680">
    <property type="entry name" value="WD40_rpt"/>
</dbReference>
<keyword evidence="4" id="KW-1185">Reference proteome</keyword>
<accession>A0A250X717</accession>
<evidence type="ECO:0000256" key="1">
    <source>
        <dbReference type="PROSITE-ProRule" id="PRU00221"/>
    </source>
</evidence>
<dbReference type="PROSITE" id="PS50082">
    <property type="entry name" value="WD_REPEATS_2"/>
    <property type="match status" value="1"/>
</dbReference>
<dbReference type="Proteomes" id="UP000232323">
    <property type="component" value="Unassembled WGS sequence"/>
</dbReference>
<dbReference type="OrthoDB" id="546392at2759"/>
<gene>
    <name evidence="3" type="ORF">CEUSTIGMA_g6317.t1</name>
</gene>
<feature type="region of interest" description="Disordered" evidence="2">
    <location>
        <begin position="449"/>
        <end position="571"/>
    </location>
</feature>
<sequence>MNPVEKLLLDRERRAKAYDKAVQKTYIIKHAEEAEFPSIDAKASYVHQLYAQRPTTASDDQGMHPATRTLLERVKLRKEMAYQANVLKNESKRQQLDADARRIEEAQEKIGSKKHSKITAAEALQNDDRLAETTAQQVLREFLEDGTNPTTLEQYIANRDRMKAPAIDSSAGFKAPRDGARVDSKTRDRGSTTVSKGEGPDDEDEDKDIEDEDEEFEDSEDEGNEVEDGDADVDVGNASEDLQDEGAEAASKVPKASELMCQLRAARSAMPGRDNSKVTLDTLVKAIKRDIPQQEQELHELKMQHAVVQTRLQWALERPHTHNSEWPRTAKARVMKEVCGQLVSEIVDIVMRHVSMRPTRAAVAAEVHAWKAQRQTALMSIARHVADSVLKDVVDELIAEVSQETSGLQKAADEFAFDLLVEAVASSQGKFDFRRDDLHAELREFTKQQESNLNATKASRKAMQMVREKSRNKKSQLSQRLPLPLTADPEEILKSHPPKMDSKRPPQGGSSRGAGKQSTRDSNSGRIVKPGSEGPPRAVSSSGSSIKPVGEAGEQLGMEEEEEEFDDDEVVDSAAVQKSSMIADGDSNPHSQNVHAGEFLYSRGRGIPGDLGYLDTDEQRLIPQRVLPQEARDELIKLAVGENEGVMEEHHDEYHAHRGFGDERVARDEKQLYVLGLKAMLEEMRSRRGDAPYGHTQQLSVAWPTGVQLSRARVLAAERMKPPLLAGPAVWRRMEEHKKRILFAAIAKSEHIRTSEVERTFWRKVNFKPFFLGEAKVGPLVHVREKLAPISCISPSPSGHFMAVGTSTGAMVVFDLRNDPCNPWFEAVGDGEATNKSRTKAASIVALTWSSDGYQIASLDAVSCLRMWYMRQGLGQLIKDVDGPQRQPVLPDLGFSMSPNMMVTSGKTTLTETLPDEESGTLPFMQHQGCITFHRALNITATQPAILVPQLTGDLLRVHSSAGEYLLPMPLPRTLVQPKAVINVQTLNYILPPEVKNPQVRSQSLYRGHNGHIIFVGFLSDNTTVVSVDDQGQVNLWPSNEASRTGFGWFSPRATWELPKQLKSCKARDSLYPIWPRKPPTVGFTLFGWLPSRKLAFPAQTFEDYAAEQSLHDTRDEVRKLGEYPMGNFLLDDRELWLVRYRVDGKESKRGQIKVVREEIHKSTMSSGEGANKSLVISSFDYPSGNFIRRSKQYVNVGKYDYKVVSARLTDSKRDLFIWCRIPASEDDHDSFPTFSCHVLNLEAMKPLTPRIDVYDHSDGTNAPAYAVSPTVSALGSEYMFVGLGCGVIGVYSLATGQLVRELVLNLPASSPFMIALDLIIVTGSPGAHKNTGRVLLAAVPSRSMHVHLFEVNDELSVLDAASNRRPSQSV</sequence>
<name>A0A250X717_9CHLO</name>
<dbReference type="STRING" id="1157962.A0A250X717"/>
<feature type="region of interest" description="Disordered" evidence="2">
    <location>
        <begin position="167"/>
        <end position="237"/>
    </location>
</feature>
<dbReference type="SMART" id="SM00320">
    <property type="entry name" value="WD40"/>
    <property type="match status" value="3"/>
</dbReference>
<dbReference type="InterPro" id="IPR015943">
    <property type="entry name" value="WD40/YVTN_repeat-like_dom_sf"/>
</dbReference>
<reference evidence="3 4" key="1">
    <citation type="submission" date="2017-08" db="EMBL/GenBank/DDBJ databases">
        <title>Acidophilic green algal genome provides insights into adaptation to an acidic environment.</title>
        <authorList>
            <person name="Hirooka S."/>
            <person name="Hirose Y."/>
            <person name="Kanesaki Y."/>
            <person name="Higuchi S."/>
            <person name="Fujiwara T."/>
            <person name="Onuma R."/>
            <person name="Era A."/>
            <person name="Ohbayashi R."/>
            <person name="Uzuka A."/>
            <person name="Nozaki H."/>
            <person name="Yoshikawa H."/>
            <person name="Miyagishima S.Y."/>
        </authorList>
    </citation>
    <scope>NUCLEOTIDE SEQUENCE [LARGE SCALE GENOMIC DNA]</scope>
    <source>
        <strain evidence="3 4">NIES-2499</strain>
    </source>
</reference>
<feature type="compositionally biased region" description="Basic and acidic residues" evidence="2">
    <location>
        <begin position="175"/>
        <end position="190"/>
    </location>
</feature>
<feature type="compositionally biased region" description="Acidic residues" evidence="2">
    <location>
        <begin position="200"/>
        <end position="233"/>
    </location>
</feature>
<evidence type="ECO:0000313" key="3">
    <source>
        <dbReference type="EMBL" id="GAX78878.1"/>
    </source>
</evidence>
<proteinExistence type="predicted"/>
<feature type="compositionally biased region" description="Basic and acidic residues" evidence="2">
    <location>
        <begin position="491"/>
        <end position="504"/>
    </location>
</feature>
<evidence type="ECO:0000313" key="4">
    <source>
        <dbReference type="Proteomes" id="UP000232323"/>
    </source>
</evidence>
<organism evidence="3 4">
    <name type="scientific">Chlamydomonas eustigma</name>
    <dbReference type="NCBI Taxonomy" id="1157962"/>
    <lineage>
        <taxon>Eukaryota</taxon>
        <taxon>Viridiplantae</taxon>
        <taxon>Chlorophyta</taxon>
        <taxon>core chlorophytes</taxon>
        <taxon>Chlorophyceae</taxon>
        <taxon>CS clade</taxon>
        <taxon>Chlamydomonadales</taxon>
        <taxon>Chlamydomonadaceae</taxon>
        <taxon>Chlamydomonas</taxon>
    </lineage>
</organism>